<dbReference type="HOGENOM" id="CLU_1361309_0_0_1"/>
<reference evidence="3" key="2">
    <citation type="submission" date="2015-01" db="EMBL/GenBank/DDBJ databases">
        <title>Evolutionary Origins and Diversification of the Mycorrhizal Mutualists.</title>
        <authorList>
            <consortium name="DOE Joint Genome Institute"/>
            <consortium name="Mycorrhizal Genomics Consortium"/>
            <person name="Kohler A."/>
            <person name="Kuo A."/>
            <person name="Nagy L.G."/>
            <person name="Floudas D."/>
            <person name="Copeland A."/>
            <person name="Barry K.W."/>
            <person name="Cichocki N."/>
            <person name="Veneault-Fourrey C."/>
            <person name="LaButti K."/>
            <person name="Lindquist E.A."/>
            <person name="Lipzen A."/>
            <person name="Lundell T."/>
            <person name="Morin E."/>
            <person name="Murat C."/>
            <person name="Riley R."/>
            <person name="Ohm R."/>
            <person name="Sun H."/>
            <person name="Tunlid A."/>
            <person name="Henrissat B."/>
            <person name="Grigoriev I.V."/>
            <person name="Hibbett D.S."/>
            <person name="Martin F."/>
        </authorList>
    </citation>
    <scope>NUCLEOTIDE SEQUENCE [LARGE SCALE GENOMIC DNA]</scope>
    <source>
        <strain evidence="3">MUT 4182</strain>
    </source>
</reference>
<name>A0A0C3L886_9AGAM</name>
<feature type="compositionally biased region" description="Polar residues" evidence="1">
    <location>
        <begin position="112"/>
        <end position="123"/>
    </location>
</feature>
<evidence type="ECO:0000313" key="2">
    <source>
        <dbReference type="EMBL" id="KIO17742.1"/>
    </source>
</evidence>
<dbReference type="EMBL" id="KN823347">
    <property type="protein sequence ID" value="KIO17742.1"/>
    <property type="molecule type" value="Genomic_DNA"/>
</dbReference>
<gene>
    <name evidence="2" type="ORF">M407DRAFT_246653</name>
</gene>
<keyword evidence="3" id="KW-1185">Reference proteome</keyword>
<reference evidence="2 3" key="1">
    <citation type="submission" date="2014-04" db="EMBL/GenBank/DDBJ databases">
        <authorList>
            <consortium name="DOE Joint Genome Institute"/>
            <person name="Kuo A."/>
            <person name="Girlanda M."/>
            <person name="Perotto S."/>
            <person name="Kohler A."/>
            <person name="Nagy L.G."/>
            <person name="Floudas D."/>
            <person name="Copeland A."/>
            <person name="Barry K.W."/>
            <person name="Cichocki N."/>
            <person name="Veneault-Fourrey C."/>
            <person name="LaButti K."/>
            <person name="Lindquist E.A."/>
            <person name="Lipzen A."/>
            <person name="Lundell T."/>
            <person name="Morin E."/>
            <person name="Murat C."/>
            <person name="Sun H."/>
            <person name="Tunlid A."/>
            <person name="Henrissat B."/>
            <person name="Grigoriev I.V."/>
            <person name="Hibbett D.S."/>
            <person name="Martin F."/>
            <person name="Nordberg H.P."/>
            <person name="Cantor M.N."/>
            <person name="Hua S.X."/>
        </authorList>
    </citation>
    <scope>NUCLEOTIDE SEQUENCE [LARGE SCALE GENOMIC DNA]</scope>
    <source>
        <strain evidence="2 3">MUT 4182</strain>
    </source>
</reference>
<dbReference type="Proteomes" id="UP000054248">
    <property type="component" value="Unassembled WGS sequence"/>
</dbReference>
<dbReference type="AlphaFoldDB" id="A0A0C3L886"/>
<protein>
    <submittedName>
        <fullName evidence="2">Uncharacterized protein</fullName>
    </submittedName>
</protein>
<feature type="region of interest" description="Disordered" evidence="1">
    <location>
        <begin position="1"/>
        <end position="128"/>
    </location>
</feature>
<evidence type="ECO:0000256" key="1">
    <source>
        <dbReference type="SAM" id="MobiDB-lite"/>
    </source>
</evidence>
<proteinExistence type="predicted"/>
<evidence type="ECO:0000313" key="3">
    <source>
        <dbReference type="Proteomes" id="UP000054248"/>
    </source>
</evidence>
<accession>A0A0C3L886</accession>
<dbReference type="OrthoDB" id="3232118at2759"/>
<organism evidence="2 3">
    <name type="scientific">Tulasnella calospora MUT 4182</name>
    <dbReference type="NCBI Taxonomy" id="1051891"/>
    <lineage>
        <taxon>Eukaryota</taxon>
        <taxon>Fungi</taxon>
        <taxon>Dikarya</taxon>
        <taxon>Basidiomycota</taxon>
        <taxon>Agaricomycotina</taxon>
        <taxon>Agaricomycetes</taxon>
        <taxon>Cantharellales</taxon>
        <taxon>Tulasnellaceae</taxon>
        <taxon>Tulasnella</taxon>
    </lineage>
</organism>
<sequence length="201" mass="22165">MSASSANPPRTGHINSAPYKHRAPKLARGATRPAMRPVGHTSELAYPNPLSPSYSQADLQDPFVNNEAVVPPEYGRSSWHPAASKFGSTRGPTGGLGPPSATVGLPEEREAFSSTGLQSSPQPSDRAEEIRQGWIDLKRYCRCKDRTKKPLRHWEDQCPSNLSKRPPLYCNLPDCQNEGGFRTAYNLGRHQETASYHKAKE</sequence>